<protein>
    <recommendedName>
        <fullName evidence="1">Lactate utilization protein C</fullName>
    </recommendedName>
</protein>
<gene>
    <name evidence="1" type="primary">lutC</name>
    <name evidence="3" type="ORF">P4447_00810</name>
</gene>
<sequence>MIGTIHNRDKFLNQIASQLNRPRISTKLEKPNWKYQPQYEVFKDATQEELLEILKDHCKKIHTNIFTTDLKGLPEAVNDVVAEYGGGPVVAWKDERFSKWGLDSLMKEKWPSEKINVFEWNYKLGEENVHKAENANVGITISEITLAESGTVVLFSDKDKGRTVSFLPATSIMLIPKSTLVPRATQAAVKMREIYQETGHVASCINFITGPSNSADIELNLVVGVHGPIKATYIVINDL</sequence>
<dbReference type="PANTHER" id="PTHR43682:SF1">
    <property type="entry name" value="LACTATE UTILIZATION PROTEIN C"/>
    <property type="match status" value="1"/>
</dbReference>
<comment type="function">
    <text evidence="1">Is involved in L-lactate degradation and allows cells to grow with lactate as the sole carbon source.</text>
</comment>
<proteinExistence type="inferred from homology"/>
<dbReference type="Proteomes" id="UP001330749">
    <property type="component" value="Unassembled WGS sequence"/>
</dbReference>
<dbReference type="SUPFAM" id="SSF100950">
    <property type="entry name" value="NagB/RpiA/CoA transferase-like"/>
    <property type="match status" value="1"/>
</dbReference>
<dbReference type="InterPro" id="IPR024185">
    <property type="entry name" value="FTHF_cligase-like_sf"/>
</dbReference>
<reference evidence="3 4" key="1">
    <citation type="submission" date="2023-03" db="EMBL/GenBank/DDBJ databases">
        <title>Bacillus Genome Sequencing.</title>
        <authorList>
            <person name="Dunlap C."/>
        </authorList>
    </citation>
    <scope>NUCLEOTIDE SEQUENCE [LARGE SCALE GENOMIC DNA]</scope>
    <source>
        <strain evidence="3 4">B-14544</strain>
    </source>
</reference>
<dbReference type="Pfam" id="PF02589">
    <property type="entry name" value="LUD_dom"/>
    <property type="match status" value="1"/>
</dbReference>
<organism evidence="3 4">
    <name type="scientific">Bacillus xiapuensis</name>
    <dbReference type="NCBI Taxonomy" id="2014075"/>
    <lineage>
        <taxon>Bacteria</taxon>
        <taxon>Bacillati</taxon>
        <taxon>Bacillota</taxon>
        <taxon>Bacilli</taxon>
        <taxon>Bacillales</taxon>
        <taxon>Bacillaceae</taxon>
        <taxon>Bacillus</taxon>
    </lineage>
</organism>
<accession>A0ABU6N4F1</accession>
<keyword evidence="4" id="KW-1185">Reference proteome</keyword>
<dbReference type="InterPro" id="IPR022823">
    <property type="entry name" value="LutC"/>
</dbReference>
<evidence type="ECO:0000256" key="1">
    <source>
        <dbReference type="HAMAP-Rule" id="MF_02104"/>
    </source>
</evidence>
<dbReference type="InterPro" id="IPR003741">
    <property type="entry name" value="LUD_dom"/>
</dbReference>
<evidence type="ECO:0000259" key="2">
    <source>
        <dbReference type="Pfam" id="PF02589"/>
    </source>
</evidence>
<dbReference type="HAMAP" id="MF_02104">
    <property type="entry name" value="LutC"/>
    <property type="match status" value="1"/>
</dbReference>
<name>A0ABU6N4F1_9BACI</name>
<dbReference type="RefSeq" id="WP_327965930.1">
    <property type="nucleotide sequence ID" value="NZ_JARMQG010000006.1"/>
</dbReference>
<dbReference type="PANTHER" id="PTHR43682">
    <property type="entry name" value="LACTATE UTILIZATION PROTEIN C"/>
    <property type="match status" value="1"/>
</dbReference>
<evidence type="ECO:0000313" key="3">
    <source>
        <dbReference type="EMBL" id="MED3561099.1"/>
    </source>
</evidence>
<comment type="caution">
    <text evidence="3">The sequence shown here is derived from an EMBL/GenBank/DDBJ whole genome shotgun (WGS) entry which is preliminary data.</text>
</comment>
<comment type="similarity">
    <text evidence="1">Belongs to the LutC/YkgG family.</text>
</comment>
<dbReference type="InterPro" id="IPR037171">
    <property type="entry name" value="NagB/RpiA_transferase-like"/>
</dbReference>
<feature type="domain" description="LUD" evidence="2">
    <location>
        <begin position="52"/>
        <end position="236"/>
    </location>
</feature>
<dbReference type="Gene3D" id="3.40.50.10420">
    <property type="entry name" value="NagB/RpiA/CoA transferase-like"/>
    <property type="match status" value="1"/>
</dbReference>
<evidence type="ECO:0000313" key="4">
    <source>
        <dbReference type="Proteomes" id="UP001330749"/>
    </source>
</evidence>
<dbReference type="EMBL" id="JARMQG010000006">
    <property type="protein sequence ID" value="MED3561099.1"/>
    <property type="molecule type" value="Genomic_DNA"/>
</dbReference>